<sequence length="415" mass="45684">MTTDHRPRTTAAIPAGLRPARLFCLLTTVLCLLAMTGCISRGDRSPAATRVVPQPVRVPARILSNFFLVEAKQDDGKTYRFMVDTGSSVMLVSPALGDALKRKERKGTPPRTLPVRGANGREVTLPAIILRHFQLGDAHFDRVPAIVYDFSDLSAHLGVTIDGVVGFPLFRDTLLTLDYPAAQLEIAPHPVVAPAIVNNARTTVLAYNRDQTTPLVPVQMGNESFFALLDTGSDLGLSLNPAGLNPRFVHGPRVGMIVSSLHGDNRQLVGRLQQNITLGNLVVHQPVVDLTDQLSSLGGELLRNFRITFDQQRHLVTLARAAEGPVEMTGRRSTGLSFRRFPNYWRLLAVVPDTPNSKLPAQPGDLCVRINGELIEHWTFERYAELVRTSPRITYTFLSGSQESDHEVQVFELVP</sequence>
<dbReference type="Pfam" id="PF13650">
    <property type="entry name" value="Asp_protease_2"/>
    <property type="match status" value="1"/>
</dbReference>
<keyword evidence="2" id="KW-1185">Reference proteome</keyword>
<dbReference type="InterPro" id="IPR021109">
    <property type="entry name" value="Peptidase_aspartic_dom_sf"/>
</dbReference>
<comment type="caution">
    <text evidence="1">The sequence shown here is derived from an EMBL/GenBank/DDBJ whole genome shotgun (WGS) entry which is preliminary data.</text>
</comment>
<dbReference type="EMBL" id="SDHX01000002">
    <property type="protein sequence ID" value="RXK53244.1"/>
    <property type="molecule type" value="Genomic_DNA"/>
</dbReference>
<dbReference type="SUPFAM" id="SSF50156">
    <property type="entry name" value="PDZ domain-like"/>
    <property type="match status" value="1"/>
</dbReference>
<evidence type="ECO:0008006" key="3">
    <source>
        <dbReference type="Google" id="ProtNLM"/>
    </source>
</evidence>
<organism evidence="1 2">
    <name type="scientific">Oleiharenicola lentus</name>
    <dbReference type="NCBI Taxonomy" id="2508720"/>
    <lineage>
        <taxon>Bacteria</taxon>
        <taxon>Pseudomonadati</taxon>
        <taxon>Verrucomicrobiota</taxon>
        <taxon>Opitutia</taxon>
        <taxon>Opitutales</taxon>
        <taxon>Opitutaceae</taxon>
        <taxon>Oleiharenicola</taxon>
    </lineage>
</organism>
<dbReference type="Proteomes" id="UP000290218">
    <property type="component" value="Unassembled WGS sequence"/>
</dbReference>
<evidence type="ECO:0000313" key="2">
    <source>
        <dbReference type="Proteomes" id="UP000290218"/>
    </source>
</evidence>
<dbReference type="CDD" id="cd05483">
    <property type="entry name" value="retropepsin_like_bacteria"/>
    <property type="match status" value="1"/>
</dbReference>
<gene>
    <name evidence="1" type="ORF">ESB00_16225</name>
</gene>
<dbReference type="PROSITE" id="PS00141">
    <property type="entry name" value="ASP_PROTEASE"/>
    <property type="match status" value="1"/>
</dbReference>
<accession>A0A4Q1C4A5</accession>
<dbReference type="GO" id="GO:0004190">
    <property type="term" value="F:aspartic-type endopeptidase activity"/>
    <property type="evidence" value="ECO:0007669"/>
    <property type="project" value="InterPro"/>
</dbReference>
<reference evidence="1 2" key="1">
    <citation type="submission" date="2019-01" db="EMBL/GenBank/DDBJ databases">
        <title>Lacunisphaera sp. strain TWA-58.</title>
        <authorList>
            <person name="Chen W.-M."/>
        </authorList>
    </citation>
    <scope>NUCLEOTIDE SEQUENCE [LARGE SCALE GENOMIC DNA]</scope>
    <source>
        <strain evidence="1 2">TWA-58</strain>
    </source>
</reference>
<dbReference type="AlphaFoldDB" id="A0A4Q1C4A5"/>
<dbReference type="InterPro" id="IPR034122">
    <property type="entry name" value="Retropepsin-like_bacterial"/>
</dbReference>
<dbReference type="InterPro" id="IPR036034">
    <property type="entry name" value="PDZ_sf"/>
</dbReference>
<dbReference type="SUPFAM" id="SSF50630">
    <property type="entry name" value="Acid proteases"/>
    <property type="match status" value="1"/>
</dbReference>
<protein>
    <recommendedName>
        <fullName evidence="3">PDZ domain-containing protein</fullName>
    </recommendedName>
</protein>
<dbReference type="Gene3D" id="2.40.70.10">
    <property type="entry name" value="Acid Proteases"/>
    <property type="match status" value="1"/>
</dbReference>
<dbReference type="InterPro" id="IPR001969">
    <property type="entry name" value="Aspartic_peptidase_AS"/>
</dbReference>
<proteinExistence type="predicted"/>
<evidence type="ECO:0000313" key="1">
    <source>
        <dbReference type="EMBL" id="RXK53244.1"/>
    </source>
</evidence>
<dbReference type="OrthoDB" id="198130at2"/>
<name>A0A4Q1C4A5_9BACT</name>
<dbReference type="GO" id="GO:0006508">
    <property type="term" value="P:proteolysis"/>
    <property type="evidence" value="ECO:0007669"/>
    <property type="project" value="InterPro"/>
</dbReference>